<sequence>VTFSNIGSRDRLLAAAAVRPGDASADARRTTVPGAIVESHAALAVVSQVEASTDDSGDLRDSTPAPVRSAACSYNRTSAIRIDVWMMEEELDGECGGGG</sequence>
<dbReference type="WBParaSite" id="maker-unitig_43490-snap-gene-0.1-mRNA-1">
    <property type="protein sequence ID" value="maker-unitig_43490-snap-gene-0.1-mRNA-1"/>
    <property type="gene ID" value="maker-unitig_43490-snap-gene-0.1"/>
</dbReference>
<protein>
    <submittedName>
        <fullName evidence="2">PPM-type phosphatase domain-containing protein</fullName>
    </submittedName>
</protein>
<accession>A0A1I8FRB3</accession>
<evidence type="ECO:0000313" key="1">
    <source>
        <dbReference type="Proteomes" id="UP000095280"/>
    </source>
</evidence>
<dbReference type="AlphaFoldDB" id="A0A1I8FRB3"/>
<keyword evidence="1" id="KW-1185">Reference proteome</keyword>
<organism evidence="1 2">
    <name type="scientific">Macrostomum lignano</name>
    <dbReference type="NCBI Taxonomy" id="282301"/>
    <lineage>
        <taxon>Eukaryota</taxon>
        <taxon>Metazoa</taxon>
        <taxon>Spiralia</taxon>
        <taxon>Lophotrochozoa</taxon>
        <taxon>Platyhelminthes</taxon>
        <taxon>Rhabditophora</taxon>
        <taxon>Macrostomorpha</taxon>
        <taxon>Macrostomida</taxon>
        <taxon>Macrostomidae</taxon>
        <taxon>Macrostomum</taxon>
    </lineage>
</organism>
<evidence type="ECO:0000313" key="2">
    <source>
        <dbReference type="WBParaSite" id="maker-unitig_43490-snap-gene-0.1-mRNA-1"/>
    </source>
</evidence>
<name>A0A1I8FRB3_9PLAT</name>
<proteinExistence type="predicted"/>
<dbReference type="Proteomes" id="UP000095280">
    <property type="component" value="Unplaced"/>
</dbReference>
<reference evidence="2" key="1">
    <citation type="submission" date="2016-11" db="UniProtKB">
        <authorList>
            <consortium name="WormBaseParasite"/>
        </authorList>
    </citation>
    <scope>IDENTIFICATION</scope>
</reference>